<reference evidence="2" key="1">
    <citation type="submission" date="2021-03" db="EMBL/GenBank/DDBJ databases">
        <authorList>
            <person name="Tagirdzhanova G."/>
        </authorList>
    </citation>
    <scope>NUCLEOTIDE SEQUENCE</scope>
</reference>
<evidence type="ECO:0000313" key="3">
    <source>
        <dbReference type="Proteomes" id="UP000664203"/>
    </source>
</evidence>
<dbReference type="AlphaFoldDB" id="A0A8H3IPC3"/>
<dbReference type="EMBL" id="CAJPDR010000156">
    <property type="protein sequence ID" value="CAF9922490.1"/>
    <property type="molecule type" value="Genomic_DNA"/>
</dbReference>
<dbReference type="Proteomes" id="UP000664203">
    <property type="component" value="Unassembled WGS sequence"/>
</dbReference>
<dbReference type="OrthoDB" id="4500473at2759"/>
<protein>
    <submittedName>
        <fullName evidence="2">Uncharacterized protein</fullName>
    </submittedName>
</protein>
<evidence type="ECO:0000256" key="1">
    <source>
        <dbReference type="SAM" id="MobiDB-lite"/>
    </source>
</evidence>
<sequence length="279" mass="30437">MPGTWVLPQDFTFTAEGPLRLGQVLPHWTKPTTVLAAIGSDAAKDIALPATRTLVEPNHAHHQSESRSDSLSLLAKFESIVSTSTNTDIGKKHSIDYSKTDHEIRSFADPLLPDKVTAIANIPTVRKHITSSRFGKRPVYVVSGLRIATSSFTVTKKESSNFTIEAEGSGPPSGTTPGQVGGRVKHDNRERVTDSYDTAPGIVFAYQMYVIRTHGTGSETELFTHKSGFLTGEGGEQEEPLVLVDATKEEIDADLDEEVEYESVQIGDDELCIYLPPKK</sequence>
<keyword evidence="3" id="KW-1185">Reference proteome</keyword>
<gene>
    <name evidence="2" type="ORF">ALECFALPRED_002099</name>
</gene>
<feature type="region of interest" description="Disordered" evidence="1">
    <location>
        <begin position="163"/>
        <end position="183"/>
    </location>
</feature>
<comment type="caution">
    <text evidence="2">The sequence shown here is derived from an EMBL/GenBank/DDBJ whole genome shotgun (WGS) entry which is preliminary data.</text>
</comment>
<proteinExistence type="predicted"/>
<feature type="compositionally biased region" description="Low complexity" evidence="1">
    <location>
        <begin position="168"/>
        <end position="178"/>
    </location>
</feature>
<organism evidence="2 3">
    <name type="scientific">Alectoria fallacina</name>
    <dbReference type="NCBI Taxonomy" id="1903189"/>
    <lineage>
        <taxon>Eukaryota</taxon>
        <taxon>Fungi</taxon>
        <taxon>Dikarya</taxon>
        <taxon>Ascomycota</taxon>
        <taxon>Pezizomycotina</taxon>
        <taxon>Lecanoromycetes</taxon>
        <taxon>OSLEUM clade</taxon>
        <taxon>Lecanoromycetidae</taxon>
        <taxon>Lecanorales</taxon>
        <taxon>Lecanorineae</taxon>
        <taxon>Parmeliaceae</taxon>
        <taxon>Alectoria</taxon>
    </lineage>
</organism>
<evidence type="ECO:0000313" key="2">
    <source>
        <dbReference type="EMBL" id="CAF9922490.1"/>
    </source>
</evidence>
<name>A0A8H3IPC3_9LECA</name>
<accession>A0A8H3IPC3</accession>